<dbReference type="Pfam" id="PF00225">
    <property type="entry name" value="Kinesin"/>
    <property type="match status" value="1"/>
</dbReference>
<evidence type="ECO:0000256" key="10">
    <source>
        <dbReference type="SAM" id="Coils"/>
    </source>
</evidence>
<evidence type="ECO:0000256" key="5">
    <source>
        <dbReference type="ARBA" id="ARBA00023054"/>
    </source>
</evidence>
<evidence type="ECO:0000313" key="13">
    <source>
        <dbReference type="EMBL" id="PAA77363.1"/>
    </source>
</evidence>
<feature type="region of interest" description="Disordered" evidence="11">
    <location>
        <begin position="684"/>
        <end position="707"/>
    </location>
</feature>
<dbReference type="Gene3D" id="3.40.850.10">
    <property type="entry name" value="Kinesin motor domain"/>
    <property type="match status" value="1"/>
</dbReference>
<evidence type="ECO:0000256" key="7">
    <source>
        <dbReference type="ARBA" id="ARBA00023212"/>
    </source>
</evidence>
<evidence type="ECO:0000256" key="6">
    <source>
        <dbReference type="ARBA" id="ARBA00023175"/>
    </source>
</evidence>
<evidence type="ECO:0000313" key="14">
    <source>
        <dbReference type="Proteomes" id="UP000215902"/>
    </source>
</evidence>
<feature type="compositionally biased region" description="Polar residues" evidence="11">
    <location>
        <begin position="868"/>
        <end position="906"/>
    </location>
</feature>
<evidence type="ECO:0000256" key="1">
    <source>
        <dbReference type="ARBA" id="ARBA00004245"/>
    </source>
</evidence>
<dbReference type="OrthoDB" id="3176171at2759"/>
<sequence>MPADKSTLVGDQNLMVCVRIRPISEEEILNGSNVIAHTVDDRVVVLLDPSEDPDDILRANRSRERQFVFDRAFDCNSTQEEVYESTTKFLIDTVTNGYNATVFAYGATGAGKTYTMLGTDREPGIMYRTLEDLFNQMQKTSDDSVYKFSMSYLEIYNEQLRDLLNPASGVLDMREDTRGGVQVAGLSEIQANNTGEVLHLLTQGNLARTTEPTAANETSSRSHAVLQVTVLKRSRVRDVTEEVRTGKLFLIDLAGSERAAHTQNRGKRMLEGAHINRSLLALGNCINALADRTGHRYVNFRDSKLTRLLKEALGGNCKTVMIANISPANLHFEDSRNTLVYADRAKQIRTKVRRNVTDVSHHIAQYTGVINELRQEIFRLRGRLEGGASTGTASKALFSAAKQRRVFNTTKEQILTAFQEVMELRKGVMSLDNTLGDLALEIGRANLLISQYEIDRVIKLPRSESATSDSPGTAPDTEAAAAASSVVEEPSEVAAARAELSVLQDERLRSEKMRFQAVVEMKAARDRARQLENSVRAKLTNEEEREILKLLSQLNALEMENAEVQAEAFLKSMEIRKRDLLLSRFRSHRQLCHAIISRQKRLLASMGARLPKSLARMHELYDSGPVDEDDAVFQRSMGVSLPDLDQLESHARVLHQPQQQQQHSTIATPQQPFDRLFHPRTAAVAAAASSSPSSQQPALATTGKPHHLPQLTASSLAWHNSGQMLAGYLSEDDLLSDRRSIWTDNTWLSKNNNNNNRSRLKHPGYQQQQQQRRRKKHRSLEPARVDLGLGLQQQQQQQQIQSSTRNKSLMIKEEPAAPAAPASQRKKRLVGVNSTKAKPAAAKGVRVQQHRGPRITNGVSATGPDESISATTASTGQSAPNLDQKSSKGIQPNESMALTKDSSQVRGRQRSEGRLLPEIGVAGQAVTQRPS</sequence>
<dbReference type="InterPro" id="IPR036961">
    <property type="entry name" value="Kinesin_motor_dom_sf"/>
</dbReference>
<dbReference type="PANTHER" id="PTHR47968">
    <property type="entry name" value="CENTROMERE PROTEIN E"/>
    <property type="match status" value="1"/>
</dbReference>
<evidence type="ECO:0000256" key="4">
    <source>
        <dbReference type="ARBA" id="ARBA00022840"/>
    </source>
</evidence>
<keyword evidence="3 8" id="KW-0547">Nucleotide-binding</keyword>
<evidence type="ECO:0000256" key="9">
    <source>
        <dbReference type="RuleBase" id="RU000394"/>
    </source>
</evidence>
<dbReference type="GO" id="GO:0003777">
    <property type="term" value="F:microtubule motor activity"/>
    <property type="evidence" value="ECO:0007669"/>
    <property type="project" value="InterPro"/>
</dbReference>
<evidence type="ECO:0000259" key="12">
    <source>
        <dbReference type="PROSITE" id="PS50067"/>
    </source>
</evidence>
<keyword evidence="6 8" id="KW-0505">Motor protein</keyword>
<dbReference type="FunFam" id="3.40.850.10:FF:000056">
    <property type="entry name" value="Kinesin-like protein"/>
    <property type="match status" value="1"/>
</dbReference>
<evidence type="ECO:0000256" key="2">
    <source>
        <dbReference type="ARBA" id="ARBA00022701"/>
    </source>
</evidence>
<evidence type="ECO:0000256" key="11">
    <source>
        <dbReference type="SAM" id="MobiDB-lite"/>
    </source>
</evidence>
<feature type="coiled-coil region" evidence="10">
    <location>
        <begin position="521"/>
        <end position="567"/>
    </location>
</feature>
<comment type="subcellular location">
    <subcellularLocation>
        <location evidence="1">Cytoplasm</location>
        <location evidence="1">Cytoskeleton</location>
    </subcellularLocation>
</comment>
<dbReference type="GO" id="GO:0005524">
    <property type="term" value="F:ATP binding"/>
    <property type="evidence" value="ECO:0007669"/>
    <property type="project" value="UniProtKB-UniRule"/>
</dbReference>
<name>A0A267FUD2_9PLAT</name>
<dbReference type="PROSITE" id="PS00411">
    <property type="entry name" value="KINESIN_MOTOR_1"/>
    <property type="match status" value="1"/>
</dbReference>
<dbReference type="CDD" id="cd01370">
    <property type="entry name" value="KISc_KIP3_like"/>
    <property type="match status" value="1"/>
</dbReference>
<feature type="compositionally biased region" description="Low complexity" evidence="11">
    <location>
        <begin position="792"/>
        <end position="801"/>
    </location>
</feature>
<evidence type="ECO:0000256" key="8">
    <source>
        <dbReference type="PROSITE-ProRule" id="PRU00283"/>
    </source>
</evidence>
<dbReference type="SMART" id="SM00129">
    <property type="entry name" value="KISc"/>
    <property type="match status" value="1"/>
</dbReference>
<dbReference type="EMBL" id="NIVC01000748">
    <property type="protein sequence ID" value="PAA77363.1"/>
    <property type="molecule type" value="Genomic_DNA"/>
</dbReference>
<accession>A0A267FUD2</accession>
<dbReference type="Proteomes" id="UP000215902">
    <property type="component" value="Unassembled WGS sequence"/>
</dbReference>
<feature type="compositionally biased region" description="Low complexity" evidence="11">
    <location>
        <begin position="684"/>
        <end position="700"/>
    </location>
</feature>
<comment type="caution">
    <text evidence="13">The sequence shown here is derived from an EMBL/GenBank/DDBJ whole genome shotgun (WGS) entry which is preliminary data.</text>
</comment>
<dbReference type="PROSITE" id="PS50067">
    <property type="entry name" value="KINESIN_MOTOR_2"/>
    <property type="match status" value="1"/>
</dbReference>
<dbReference type="InterPro" id="IPR027640">
    <property type="entry name" value="Kinesin-like_fam"/>
</dbReference>
<keyword evidence="2 9" id="KW-0493">Microtubule</keyword>
<dbReference type="InterPro" id="IPR001752">
    <property type="entry name" value="Kinesin_motor_dom"/>
</dbReference>
<evidence type="ECO:0000256" key="3">
    <source>
        <dbReference type="ARBA" id="ARBA00022741"/>
    </source>
</evidence>
<feature type="region of interest" description="Disordered" evidence="11">
    <location>
        <begin position="789"/>
        <end position="808"/>
    </location>
</feature>
<gene>
    <name evidence="13" type="ORF">BOX15_Mlig000596g1</name>
</gene>
<keyword evidence="7" id="KW-0963">Cytoplasm</keyword>
<keyword evidence="4 8" id="KW-0067">ATP-binding</keyword>
<feature type="domain" description="Kinesin motor" evidence="12">
    <location>
        <begin position="13"/>
        <end position="348"/>
    </location>
</feature>
<comment type="similarity">
    <text evidence="8 9">Belongs to the TRAFAC class myosin-kinesin ATPase superfamily. Kinesin family.</text>
</comment>
<feature type="region of interest" description="Disordered" evidence="11">
    <location>
        <begin position="746"/>
        <end position="779"/>
    </location>
</feature>
<organism evidence="13 14">
    <name type="scientific">Macrostomum lignano</name>
    <dbReference type="NCBI Taxonomy" id="282301"/>
    <lineage>
        <taxon>Eukaryota</taxon>
        <taxon>Metazoa</taxon>
        <taxon>Spiralia</taxon>
        <taxon>Lophotrochozoa</taxon>
        <taxon>Platyhelminthes</taxon>
        <taxon>Rhabditophora</taxon>
        <taxon>Macrostomorpha</taxon>
        <taxon>Macrostomida</taxon>
        <taxon>Macrostomidae</taxon>
        <taxon>Macrostomum</taxon>
    </lineage>
</organism>
<protein>
    <recommendedName>
        <fullName evidence="9">Kinesin-like protein</fullName>
    </recommendedName>
</protein>
<dbReference type="SUPFAM" id="SSF52540">
    <property type="entry name" value="P-loop containing nucleoside triphosphate hydrolases"/>
    <property type="match status" value="1"/>
</dbReference>
<keyword evidence="14" id="KW-1185">Reference proteome</keyword>
<dbReference type="GO" id="GO:0005874">
    <property type="term" value="C:microtubule"/>
    <property type="evidence" value="ECO:0007669"/>
    <property type="project" value="UniProtKB-KW"/>
</dbReference>
<keyword evidence="5 10" id="KW-0175">Coiled coil</keyword>
<feature type="region of interest" description="Disordered" evidence="11">
    <location>
        <begin position="463"/>
        <end position="486"/>
    </location>
</feature>
<dbReference type="InterPro" id="IPR019821">
    <property type="entry name" value="Kinesin_motor_CS"/>
</dbReference>
<feature type="region of interest" description="Disordered" evidence="11">
    <location>
        <begin position="814"/>
        <end position="931"/>
    </location>
</feature>
<keyword evidence="7" id="KW-0206">Cytoskeleton</keyword>
<dbReference type="PRINTS" id="PR00380">
    <property type="entry name" value="KINESINHEAVY"/>
</dbReference>
<feature type="binding site" evidence="8">
    <location>
        <begin position="106"/>
        <end position="113"/>
    </location>
    <ligand>
        <name>ATP</name>
        <dbReference type="ChEBI" id="CHEBI:30616"/>
    </ligand>
</feature>
<dbReference type="AlphaFoldDB" id="A0A267FUD2"/>
<reference evidence="13 14" key="1">
    <citation type="submission" date="2017-06" db="EMBL/GenBank/DDBJ databases">
        <title>A platform for efficient transgenesis in Macrostomum lignano, a flatworm model organism for stem cell research.</title>
        <authorList>
            <person name="Berezikov E."/>
        </authorList>
    </citation>
    <scope>NUCLEOTIDE SEQUENCE [LARGE SCALE GENOMIC DNA]</scope>
    <source>
        <strain evidence="13">DV1</strain>
        <tissue evidence="13">Whole organism</tissue>
    </source>
</reference>
<dbReference type="GO" id="GO:0007018">
    <property type="term" value="P:microtubule-based movement"/>
    <property type="evidence" value="ECO:0007669"/>
    <property type="project" value="InterPro"/>
</dbReference>
<dbReference type="InterPro" id="IPR027417">
    <property type="entry name" value="P-loop_NTPase"/>
</dbReference>
<dbReference type="STRING" id="282301.A0A267FUD2"/>
<dbReference type="PANTHER" id="PTHR47968:SF13">
    <property type="entry name" value="KINESIN-LIKE PROTEIN KIF19 ISOFORM X1"/>
    <property type="match status" value="1"/>
</dbReference>
<proteinExistence type="inferred from homology"/>
<dbReference type="GO" id="GO:0008017">
    <property type="term" value="F:microtubule binding"/>
    <property type="evidence" value="ECO:0007669"/>
    <property type="project" value="InterPro"/>
</dbReference>